<accession>A0A4U7AV21</accession>
<feature type="region of interest" description="Disordered" evidence="1">
    <location>
        <begin position="212"/>
        <end position="233"/>
    </location>
</feature>
<feature type="compositionally biased region" description="Basic and acidic residues" evidence="1">
    <location>
        <begin position="24"/>
        <end position="34"/>
    </location>
</feature>
<gene>
    <name evidence="2" type="ORF">C1H76_6555</name>
</gene>
<organism evidence="2 3">
    <name type="scientific">Elsinoe australis</name>
    <dbReference type="NCBI Taxonomy" id="40998"/>
    <lineage>
        <taxon>Eukaryota</taxon>
        <taxon>Fungi</taxon>
        <taxon>Dikarya</taxon>
        <taxon>Ascomycota</taxon>
        <taxon>Pezizomycotina</taxon>
        <taxon>Dothideomycetes</taxon>
        <taxon>Dothideomycetidae</taxon>
        <taxon>Myriangiales</taxon>
        <taxon>Elsinoaceae</taxon>
        <taxon>Elsinoe</taxon>
    </lineage>
</organism>
<sequence>MHSPTKTQTASAINELKIVRAARARGEADPREYDSAGNLRVPASYILSSSPPSSNASKSPKDSSSLFGSSPASSPPPSQESNRPAKKSRVAYDSSPSAARRYVLDEASGAGSRQAPTPAPSAVQPRGLDGQSKLGKWKAKLDRQRRGYRQAIVQRREAARAVPEDVERSGEVKVAPKMVPGQAVPGAMTLRKRSRVEDEEWEKEMAVAKAEFRKAASEHPGIMTGRSGANLDF</sequence>
<evidence type="ECO:0000313" key="2">
    <source>
        <dbReference type="EMBL" id="TKX21015.1"/>
    </source>
</evidence>
<evidence type="ECO:0000313" key="3">
    <source>
        <dbReference type="Proteomes" id="UP000308133"/>
    </source>
</evidence>
<reference evidence="2 3" key="1">
    <citation type="submission" date="2018-02" db="EMBL/GenBank/DDBJ databases">
        <title>Draft genome sequences of Elsinoe sp., causing black scab on jojoba.</title>
        <authorList>
            <person name="Stodart B."/>
            <person name="Jeffress S."/>
            <person name="Ash G."/>
            <person name="Arun Chinnappa K."/>
        </authorList>
    </citation>
    <scope>NUCLEOTIDE SEQUENCE [LARGE SCALE GENOMIC DNA]</scope>
    <source>
        <strain evidence="2 3">Hillstone_2</strain>
    </source>
</reference>
<dbReference type="AlphaFoldDB" id="A0A4U7AV21"/>
<protein>
    <submittedName>
        <fullName evidence="2">Uncharacterized protein</fullName>
    </submittedName>
</protein>
<comment type="caution">
    <text evidence="2">The sequence shown here is derived from an EMBL/GenBank/DDBJ whole genome shotgun (WGS) entry which is preliminary data.</text>
</comment>
<feature type="compositionally biased region" description="Low complexity" evidence="1">
    <location>
        <begin position="42"/>
        <end position="72"/>
    </location>
</feature>
<evidence type="ECO:0000256" key="1">
    <source>
        <dbReference type="SAM" id="MobiDB-lite"/>
    </source>
</evidence>
<dbReference type="Proteomes" id="UP000308133">
    <property type="component" value="Unassembled WGS sequence"/>
</dbReference>
<dbReference type="EMBL" id="PTQR01000082">
    <property type="protein sequence ID" value="TKX21015.1"/>
    <property type="molecule type" value="Genomic_DNA"/>
</dbReference>
<feature type="region of interest" description="Disordered" evidence="1">
    <location>
        <begin position="24"/>
        <end position="142"/>
    </location>
</feature>
<proteinExistence type="predicted"/>
<name>A0A4U7AV21_9PEZI</name>